<accession>U4R3U7</accession>
<comment type="caution">
    <text evidence="5">The sequence shown here is derived from an EMBL/GenBank/DDBJ whole genome shotgun (WGS) entry which is preliminary data.</text>
</comment>
<dbReference type="PATRIC" id="fig|1330534.3.peg.1630"/>
<gene>
    <name evidence="5" type="ORF">L323_08155</name>
</gene>
<dbReference type="Gene3D" id="3.90.1750.20">
    <property type="entry name" value="Putative Large Serine Recombinase, Chain B, Domain 2"/>
    <property type="match status" value="1"/>
</dbReference>
<dbReference type="SMART" id="SM00857">
    <property type="entry name" value="Resolvase"/>
    <property type="match status" value="1"/>
</dbReference>
<dbReference type="RefSeq" id="WP_020815184.1">
    <property type="nucleotide sequence ID" value="NZ_ATAY01000026.1"/>
</dbReference>
<evidence type="ECO:0008006" key="7">
    <source>
        <dbReference type="Google" id="ProtNLM"/>
    </source>
</evidence>
<name>U4R3U7_9FIRM</name>
<dbReference type="PROSITE" id="PS51737">
    <property type="entry name" value="RECOMBINASE_DNA_BIND"/>
    <property type="match status" value="1"/>
</dbReference>
<feature type="domain" description="EF-hand" evidence="2">
    <location>
        <begin position="423"/>
        <end position="458"/>
    </location>
</feature>
<evidence type="ECO:0000259" key="3">
    <source>
        <dbReference type="PROSITE" id="PS51736"/>
    </source>
</evidence>
<dbReference type="GO" id="GO:0000150">
    <property type="term" value="F:DNA strand exchange activity"/>
    <property type="evidence" value="ECO:0007669"/>
    <property type="project" value="InterPro"/>
</dbReference>
<dbReference type="PANTHER" id="PTHR30461">
    <property type="entry name" value="DNA-INVERTASE FROM LAMBDOID PROPHAGE"/>
    <property type="match status" value="1"/>
</dbReference>
<dbReference type="Pfam" id="PF13408">
    <property type="entry name" value="Zn_ribbon_recom"/>
    <property type="match status" value="1"/>
</dbReference>
<dbReference type="InterPro" id="IPR011109">
    <property type="entry name" value="DNA_bind_recombinase_dom"/>
</dbReference>
<dbReference type="InterPro" id="IPR036162">
    <property type="entry name" value="Resolvase-like_N_sf"/>
</dbReference>
<feature type="domain" description="Recombinase" evidence="4">
    <location>
        <begin position="173"/>
        <end position="314"/>
    </location>
</feature>
<evidence type="ECO:0000256" key="1">
    <source>
        <dbReference type="SAM" id="Coils"/>
    </source>
</evidence>
<dbReference type="AlphaFoldDB" id="U4R3U7"/>
<proteinExistence type="predicted"/>
<dbReference type="Pfam" id="PF07508">
    <property type="entry name" value="Recombinase"/>
    <property type="match status" value="1"/>
</dbReference>
<dbReference type="PANTHER" id="PTHR30461:SF23">
    <property type="entry name" value="DNA RECOMBINASE-RELATED"/>
    <property type="match status" value="1"/>
</dbReference>
<dbReference type="SUPFAM" id="SSF53041">
    <property type="entry name" value="Resolvase-like"/>
    <property type="match status" value="1"/>
</dbReference>
<evidence type="ECO:0000259" key="2">
    <source>
        <dbReference type="PROSITE" id="PS50222"/>
    </source>
</evidence>
<protein>
    <recommendedName>
        <fullName evidence="7">Recombinase</fullName>
    </recommendedName>
</protein>
<dbReference type="Gene3D" id="3.40.50.1390">
    <property type="entry name" value="Resolvase, N-terminal catalytic domain"/>
    <property type="match status" value="1"/>
</dbReference>
<organism evidence="5 6">
    <name type="scientific">Ruminiclostridium papyrosolvens C7</name>
    <dbReference type="NCBI Taxonomy" id="1330534"/>
    <lineage>
        <taxon>Bacteria</taxon>
        <taxon>Bacillati</taxon>
        <taxon>Bacillota</taxon>
        <taxon>Clostridia</taxon>
        <taxon>Eubacteriales</taxon>
        <taxon>Oscillospiraceae</taxon>
        <taxon>Ruminiclostridium</taxon>
    </lineage>
</organism>
<dbReference type="STRING" id="1330534.L323_08155"/>
<dbReference type="InterPro" id="IPR038109">
    <property type="entry name" value="DNA_bind_recomb_sf"/>
</dbReference>
<dbReference type="Proteomes" id="UP000016860">
    <property type="component" value="Unassembled WGS sequence"/>
</dbReference>
<dbReference type="OrthoDB" id="1094757at2"/>
<evidence type="ECO:0000259" key="4">
    <source>
        <dbReference type="PROSITE" id="PS51737"/>
    </source>
</evidence>
<feature type="domain" description="Resolvase/invertase-type recombinase catalytic" evidence="3">
    <location>
        <begin position="17"/>
        <end position="165"/>
    </location>
</feature>
<dbReference type="GO" id="GO:0003677">
    <property type="term" value="F:DNA binding"/>
    <property type="evidence" value="ECO:0007669"/>
    <property type="project" value="InterPro"/>
</dbReference>
<evidence type="ECO:0000313" key="5">
    <source>
        <dbReference type="EMBL" id="EPR12513.1"/>
    </source>
</evidence>
<dbReference type="InterPro" id="IPR002048">
    <property type="entry name" value="EF_hand_dom"/>
</dbReference>
<dbReference type="InterPro" id="IPR050639">
    <property type="entry name" value="SSR_resolvase"/>
</dbReference>
<reference evidence="5 6" key="1">
    <citation type="journal article" date="2013" name="Genome Announc.">
        <title>Draft Genome Sequence of the Cellulolytic Bacterium Clostridium papyrosolvens C7 (ATCC 700395).</title>
        <authorList>
            <person name="Zepeda V."/>
            <person name="Dassa B."/>
            <person name="Borovok I."/>
            <person name="Lamed R."/>
            <person name="Bayer E.A."/>
            <person name="Cate J.H."/>
        </authorList>
    </citation>
    <scope>NUCLEOTIDE SEQUENCE [LARGE SCALE GENOMIC DNA]</scope>
    <source>
        <strain evidence="5 6">C7</strain>
    </source>
</reference>
<dbReference type="EMBL" id="ATAY01000026">
    <property type="protein sequence ID" value="EPR12513.1"/>
    <property type="molecule type" value="Genomic_DNA"/>
</dbReference>
<dbReference type="GO" id="GO:0005509">
    <property type="term" value="F:calcium ion binding"/>
    <property type="evidence" value="ECO:0007669"/>
    <property type="project" value="InterPro"/>
</dbReference>
<sequence>MFSLTENYVENNHDFFKVGIYARLSREDKNSESIENQIQFLKPIVLSKPNWKLVDIYYDDGVSGTTFDRPGYNRLIHDVETNNVNLIIVKDLSRLGRNLLESLKFFEYCSMNNVRLIAVNDSTDSYCRNFQTDIMPVLRSFLNEIYSSDTSSKITSILKSKKEEGSFIGAFAPYGYLKDKQNKNLLVVNPETCEVVKRIYQMYIQGMSFNGIATILNQEHIMSPAKYKENTTLYRGGRTKNYLWNPETIKMILSSPTYAGSLSQGKLQKVSYKSKKFKNIPKEKWIVVEDTHEPLISKEDFQAVQCLMSKRNYHRNSIVQPHLLSGLIFCGDCGGSITFSRTGKYFYTMCSTYKRYRMCTRHTFSEEMLCSIIKQELRTIAEQILDINTLTSMAENQINSQINAKNRNTLSTIKKEIRDIEKRLTDIRKHIFKSYQDKNNGVITVDEFKDISSLLSEEKQYLNTRLNILKKKIEPEAKNQNSSDSIKKFVNDFASFKHIERHTIAKLIHKIEVFEDMTIKIHYNFEKPF</sequence>
<dbReference type="Pfam" id="PF00239">
    <property type="entry name" value="Resolvase"/>
    <property type="match status" value="1"/>
</dbReference>
<dbReference type="PROSITE" id="PS51736">
    <property type="entry name" value="RECOMBINASES_3"/>
    <property type="match status" value="1"/>
</dbReference>
<dbReference type="InterPro" id="IPR006119">
    <property type="entry name" value="Resolv_N"/>
</dbReference>
<keyword evidence="1" id="KW-0175">Coiled coil</keyword>
<dbReference type="PROSITE" id="PS50222">
    <property type="entry name" value="EF_HAND_2"/>
    <property type="match status" value="1"/>
</dbReference>
<dbReference type="InterPro" id="IPR025827">
    <property type="entry name" value="Zn_ribbon_recom_dom"/>
</dbReference>
<feature type="coiled-coil region" evidence="1">
    <location>
        <begin position="403"/>
        <end position="430"/>
    </location>
</feature>
<evidence type="ECO:0000313" key="6">
    <source>
        <dbReference type="Proteomes" id="UP000016860"/>
    </source>
</evidence>